<reference evidence="2" key="1">
    <citation type="submission" date="2015-08" db="EMBL/GenBank/DDBJ databases">
        <authorList>
            <person name="Varghese N."/>
        </authorList>
    </citation>
    <scope>NUCLEOTIDE SEQUENCE [LARGE SCALE GENOMIC DNA]</scope>
    <source>
        <strain evidence="2">JCM 18476</strain>
    </source>
</reference>
<keyword evidence="2" id="KW-1185">Reference proteome</keyword>
<dbReference type="Proteomes" id="UP000182769">
    <property type="component" value="Unassembled WGS sequence"/>
</dbReference>
<sequence length="102" mass="11372">MAFQTYEQEDRRLVILRLLAEDADYRINSSLIQRGLDIYAHAISRDALHTELYWLQEQGLVSVESLNSVLVVTLSQRGLDVAQGRAVVPGVKRPGPASPLRG</sequence>
<dbReference type="STRING" id="1137284.GCA_001418205_03675"/>
<accession>A0A0K6ITI6</accession>
<dbReference type="AlphaFoldDB" id="A0A0K6ITI6"/>
<protein>
    <recommendedName>
        <fullName evidence="3">ArsR family transcriptional regulator</fullName>
    </recommendedName>
</protein>
<dbReference type="OrthoDB" id="7855192at2"/>
<dbReference type="RefSeq" id="WP_055464672.1">
    <property type="nucleotide sequence ID" value="NZ_CYHG01000020.1"/>
</dbReference>
<proteinExistence type="predicted"/>
<name>A0A0K6ITI6_9GAMM</name>
<evidence type="ECO:0008006" key="3">
    <source>
        <dbReference type="Google" id="ProtNLM"/>
    </source>
</evidence>
<evidence type="ECO:0000313" key="1">
    <source>
        <dbReference type="EMBL" id="CUB06617.1"/>
    </source>
</evidence>
<gene>
    <name evidence="1" type="ORF">Ga0061065_1208</name>
</gene>
<organism evidence="1 2">
    <name type="scientific">Marinomonas fungiae</name>
    <dbReference type="NCBI Taxonomy" id="1137284"/>
    <lineage>
        <taxon>Bacteria</taxon>
        <taxon>Pseudomonadati</taxon>
        <taxon>Pseudomonadota</taxon>
        <taxon>Gammaproteobacteria</taxon>
        <taxon>Oceanospirillales</taxon>
        <taxon>Oceanospirillaceae</taxon>
        <taxon>Marinomonas</taxon>
    </lineage>
</organism>
<dbReference type="EMBL" id="CYHG01000020">
    <property type="protein sequence ID" value="CUB06617.1"/>
    <property type="molecule type" value="Genomic_DNA"/>
</dbReference>
<evidence type="ECO:0000313" key="2">
    <source>
        <dbReference type="Proteomes" id="UP000182769"/>
    </source>
</evidence>